<dbReference type="InterPro" id="IPR003593">
    <property type="entry name" value="AAA+_ATPase"/>
</dbReference>
<evidence type="ECO:0000256" key="1">
    <source>
        <dbReference type="ARBA" id="ARBA00022741"/>
    </source>
</evidence>
<dbReference type="GO" id="GO:0005524">
    <property type="term" value="F:ATP binding"/>
    <property type="evidence" value="ECO:0007669"/>
    <property type="project" value="UniProtKB-KW"/>
</dbReference>
<dbReference type="HOGENOM" id="CLU_000604_1_22_11"/>
<sequence>MLSICAKIGYSTTIAEVEMNFRKGQTYGICGENGSGKSTLLRTLCGEIHPIDGYATIDDQSVTEPSSIGKIIKISTPEFYPDISIGEHFKILTKTTKVDYDDAIKRWNLEKLLEKSPNRVSSGQQQRSFLALQLGVKCDVIVLDEPERHLDSFWIRILSEELKDRAKSGTTVILASHSQEILKVCDEVISLERYLNANK</sequence>
<dbReference type="PROSITE" id="PS50893">
    <property type="entry name" value="ABC_TRANSPORTER_2"/>
    <property type="match status" value="1"/>
</dbReference>
<dbReference type="SMR" id="Q8NPX4"/>
<dbReference type="AlphaFoldDB" id="Q8NPX4"/>
<evidence type="ECO:0000259" key="3">
    <source>
        <dbReference type="PROSITE" id="PS50893"/>
    </source>
</evidence>
<dbReference type="KEGG" id="cgb:cg1903"/>
<dbReference type="SMART" id="SM00382">
    <property type="entry name" value="AAA"/>
    <property type="match status" value="1"/>
</dbReference>
<dbReference type="RefSeq" id="WP_011014540.1">
    <property type="nucleotide sequence ID" value="NC_003450.3"/>
</dbReference>
<proteinExistence type="predicted"/>
<keyword evidence="2" id="KW-0067">ATP-binding</keyword>
<dbReference type="EMBL" id="BA000036">
    <property type="protein sequence ID" value="BAB99080.1"/>
    <property type="molecule type" value="Genomic_DNA"/>
</dbReference>
<protein>
    <submittedName>
        <fullName evidence="4">ABC-type transporter, ATPase component</fullName>
    </submittedName>
</protein>
<dbReference type="Pfam" id="PF00005">
    <property type="entry name" value="ABC_tran"/>
    <property type="match status" value="1"/>
</dbReference>
<keyword evidence="1" id="KW-0547">Nucleotide-binding</keyword>
<organism evidence="4 5">
    <name type="scientific">Corynebacterium glutamicum (strain ATCC 13032 / DSM 20300 / JCM 1318 / BCRC 11384 / CCUG 27702 / LMG 3730 / NBRC 12168 / NCIMB 10025 / NRRL B-2784 / 534)</name>
    <dbReference type="NCBI Taxonomy" id="196627"/>
    <lineage>
        <taxon>Bacteria</taxon>
        <taxon>Bacillati</taxon>
        <taxon>Actinomycetota</taxon>
        <taxon>Actinomycetes</taxon>
        <taxon>Mycobacteriales</taxon>
        <taxon>Corynebacteriaceae</taxon>
        <taxon>Corynebacterium</taxon>
    </lineage>
</organism>
<dbReference type="PANTHER" id="PTHR43158:SF7">
    <property type="entry name" value="ABC TRANSPORTER, ATP-BINDING PROTEIN"/>
    <property type="match status" value="1"/>
</dbReference>
<dbReference type="STRING" id="196627.cg1903"/>
<accession>Q8NPX4</accession>
<dbReference type="SUPFAM" id="SSF52540">
    <property type="entry name" value="P-loop containing nucleoside triphosphate hydrolases"/>
    <property type="match status" value="1"/>
</dbReference>
<feature type="domain" description="ABC transporter" evidence="3">
    <location>
        <begin position="2"/>
        <end position="199"/>
    </location>
</feature>
<dbReference type="OrthoDB" id="6198786at2"/>
<dbReference type="InterPro" id="IPR003439">
    <property type="entry name" value="ABC_transporter-like_ATP-bd"/>
</dbReference>
<dbReference type="GeneID" id="1019654"/>
<evidence type="ECO:0000313" key="4">
    <source>
        <dbReference type="EMBL" id="BAB99080.1"/>
    </source>
</evidence>
<evidence type="ECO:0000313" key="5">
    <source>
        <dbReference type="Proteomes" id="UP000000582"/>
    </source>
</evidence>
<accession>Q6M4T9</accession>
<dbReference type="InterPro" id="IPR027417">
    <property type="entry name" value="P-loop_NTPase"/>
</dbReference>
<evidence type="ECO:0000256" key="2">
    <source>
        <dbReference type="ARBA" id="ARBA00022840"/>
    </source>
</evidence>
<gene>
    <name evidence="4" type="ordered locus">Cgl1687</name>
</gene>
<dbReference type="Proteomes" id="UP000000582">
    <property type="component" value="Chromosome"/>
</dbReference>
<dbReference type="eggNOG" id="COG1131">
    <property type="taxonomic scope" value="Bacteria"/>
</dbReference>
<dbReference type="Gene3D" id="3.40.50.300">
    <property type="entry name" value="P-loop containing nucleotide triphosphate hydrolases"/>
    <property type="match status" value="1"/>
</dbReference>
<dbReference type="PANTHER" id="PTHR43158">
    <property type="entry name" value="SKFA PEPTIDE EXPORT ATP-BINDING PROTEIN SKFE"/>
    <property type="match status" value="1"/>
</dbReference>
<reference evidence="5" key="1">
    <citation type="journal article" date="2003" name="Appl. Microbiol. Biotechnol.">
        <title>The Corynebacterium glutamicum genome: features and impacts on biotechnological processes.</title>
        <authorList>
            <person name="Ikeda M."/>
            <person name="Nakagawa S."/>
        </authorList>
    </citation>
    <scope>NUCLEOTIDE SEQUENCE [LARGE SCALE GENOMIC DNA]</scope>
    <source>
        <strain evidence="5">ATCC 13032 / DSM 20300 / BCRC 11384 / JCM 1318 / LMG 3730 / NCIMB 10025</strain>
    </source>
</reference>
<name>Q8NPX4_CORGL</name>
<keyword evidence="5" id="KW-1185">Reference proteome</keyword>
<dbReference type="GO" id="GO:0016887">
    <property type="term" value="F:ATP hydrolysis activity"/>
    <property type="evidence" value="ECO:0007669"/>
    <property type="project" value="InterPro"/>
</dbReference>
<dbReference type="BioCyc" id="CORYNE:G18NG-11279-MONOMER"/>
<dbReference type="KEGG" id="cgl:Cgl1687"/>